<keyword evidence="2" id="KW-0472">Membrane</keyword>
<dbReference type="Proteomes" id="UP000808337">
    <property type="component" value="Unassembled WGS sequence"/>
</dbReference>
<feature type="compositionally biased region" description="Basic and acidic residues" evidence="1">
    <location>
        <begin position="1"/>
        <end position="12"/>
    </location>
</feature>
<sequence>MLKQQEREKAMKENPGMPPPGSDGKKKIYIGVGAVALLLIVFVIFKMSSGDGDAAAWNAALAKNDSTSFATVSGSISGRQIFRLSEI</sequence>
<proteinExistence type="predicted"/>
<accession>A0A9D7SVK8</accession>
<evidence type="ECO:0000313" key="4">
    <source>
        <dbReference type="Proteomes" id="UP000808337"/>
    </source>
</evidence>
<name>A0A9D7SVK8_9BACT</name>
<dbReference type="AlphaFoldDB" id="A0A9D7SVK8"/>
<keyword evidence="2" id="KW-1133">Transmembrane helix</keyword>
<dbReference type="EMBL" id="JADKGY010000007">
    <property type="protein sequence ID" value="MBK9982778.1"/>
    <property type="molecule type" value="Genomic_DNA"/>
</dbReference>
<gene>
    <name evidence="3" type="ORF">IPP15_10200</name>
</gene>
<reference evidence="3 4" key="1">
    <citation type="submission" date="2020-10" db="EMBL/GenBank/DDBJ databases">
        <title>Connecting structure to function with the recovery of over 1000 high-quality activated sludge metagenome-assembled genomes encoding full-length rRNA genes using long-read sequencing.</title>
        <authorList>
            <person name="Singleton C.M."/>
            <person name="Petriglieri F."/>
            <person name="Kristensen J.M."/>
            <person name="Kirkegaard R.H."/>
            <person name="Michaelsen T.Y."/>
            <person name="Andersen M.H."/>
            <person name="Karst S.M."/>
            <person name="Dueholm M.S."/>
            <person name="Nielsen P.H."/>
            <person name="Albertsen M."/>
        </authorList>
    </citation>
    <scope>NUCLEOTIDE SEQUENCE [LARGE SCALE GENOMIC DNA]</scope>
    <source>
        <strain evidence="3">Ribe_18-Q3-R11-54_MAXAC.273</strain>
    </source>
</reference>
<evidence type="ECO:0000313" key="3">
    <source>
        <dbReference type="EMBL" id="MBK9982778.1"/>
    </source>
</evidence>
<feature type="region of interest" description="Disordered" evidence="1">
    <location>
        <begin position="1"/>
        <end position="24"/>
    </location>
</feature>
<protein>
    <submittedName>
        <fullName evidence="3">Uncharacterized protein</fullName>
    </submittedName>
</protein>
<comment type="caution">
    <text evidence="3">The sequence shown here is derived from an EMBL/GenBank/DDBJ whole genome shotgun (WGS) entry which is preliminary data.</text>
</comment>
<keyword evidence="2" id="KW-0812">Transmembrane</keyword>
<evidence type="ECO:0000256" key="2">
    <source>
        <dbReference type="SAM" id="Phobius"/>
    </source>
</evidence>
<evidence type="ECO:0000256" key="1">
    <source>
        <dbReference type="SAM" id="MobiDB-lite"/>
    </source>
</evidence>
<organism evidence="3 4">
    <name type="scientific">Candidatus Opimibacter skivensis</name>
    <dbReference type="NCBI Taxonomy" id="2982028"/>
    <lineage>
        <taxon>Bacteria</taxon>
        <taxon>Pseudomonadati</taxon>
        <taxon>Bacteroidota</taxon>
        <taxon>Saprospiria</taxon>
        <taxon>Saprospirales</taxon>
        <taxon>Saprospiraceae</taxon>
        <taxon>Candidatus Opimibacter</taxon>
    </lineage>
</organism>
<feature type="transmembrane region" description="Helical" evidence="2">
    <location>
        <begin position="28"/>
        <end position="45"/>
    </location>
</feature>